<dbReference type="PANTHER" id="PTHR42810:SF4">
    <property type="entry name" value="URIC ACID TRANSPORTER UACT"/>
    <property type="match status" value="1"/>
</dbReference>
<keyword evidence="10" id="KW-1185">Reference proteome</keyword>
<comment type="similarity">
    <text evidence="2">Belongs to the nucleobase:cation symporter-2 (NCS2) (TC 2.A.40) family.</text>
</comment>
<evidence type="ECO:0000256" key="2">
    <source>
        <dbReference type="ARBA" id="ARBA00008821"/>
    </source>
</evidence>
<dbReference type="NCBIfam" id="TIGR00801">
    <property type="entry name" value="ncs2"/>
    <property type="match status" value="1"/>
</dbReference>
<comment type="caution">
    <text evidence="9">The sequence shown here is derived from an EMBL/GenBank/DDBJ whole genome shotgun (WGS) entry which is preliminary data.</text>
</comment>
<evidence type="ECO:0000256" key="8">
    <source>
        <dbReference type="SAM" id="Phobius"/>
    </source>
</evidence>
<keyword evidence="5 8" id="KW-0812">Transmembrane</keyword>
<dbReference type="NCBIfam" id="NF037981">
    <property type="entry name" value="NCS2_1"/>
    <property type="match status" value="1"/>
</dbReference>
<feature type="transmembrane region" description="Helical" evidence="8">
    <location>
        <begin position="52"/>
        <end position="72"/>
    </location>
</feature>
<evidence type="ECO:0000313" key="9">
    <source>
        <dbReference type="EMBL" id="PWR21359.1"/>
    </source>
</evidence>
<dbReference type="EMBL" id="QGLE01000007">
    <property type="protein sequence ID" value="PWR21359.1"/>
    <property type="molecule type" value="Genomic_DNA"/>
</dbReference>
<feature type="transmembrane region" description="Helical" evidence="8">
    <location>
        <begin position="131"/>
        <end position="153"/>
    </location>
</feature>
<dbReference type="InterPro" id="IPR006042">
    <property type="entry name" value="Xan_ur_permease"/>
</dbReference>
<evidence type="ECO:0000256" key="4">
    <source>
        <dbReference type="ARBA" id="ARBA00022475"/>
    </source>
</evidence>
<dbReference type="RefSeq" id="WP_109906486.1">
    <property type="nucleotide sequence ID" value="NZ_QGLE01000007.1"/>
</dbReference>
<feature type="transmembrane region" description="Helical" evidence="8">
    <location>
        <begin position="340"/>
        <end position="359"/>
    </location>
</feature>
<evidence type="ECO:0000256" key="7">
    <source>
        <dbReference type="ARBA" id="ARBA00023136"/>
    </source>
</evidence>
<organism evidence="9 10">
    <name type="scientific">Zavarzinia aquatilis</name>
    <dbReference type="NCBI Taxonomy" id="2211142"/>
    <lineage>
        <taxon>Bacteria</taxon>
        <taxon>Pseudomonadati</taxon>
        <taxon>Pseudomonadota</taxon>
        <taxon>Alphaproteobacteria</taxon>
        <taxon>Rhodospirillales</taxon>
        <taxon>Zavarziniaceae</taxon>
        <taxon>Zavarzinia</taxon>
    </lineage>
</organism>
<dbReference type="OrthoDB" id="9805749at2"/>
<name>A0A317E2Y9_9PROT</name>
<accession>A0A317E2Y9</accession>
<dbReference type="NCBIfam" id="TIGR03173">
    <property type="entry name" value="pbuX"/>
    <property type="match status" value="1"/>
</dbReference>
<dbReference type="PANTHER" id="PTHR42810">
    <property type="entry name" value="PURINE PERMEASE C1399.01C-RELATED"/>
    <property type="match status" value="1"/>
</dbReference>
<evidence type="ECO:0000256" key="6">
    <source>
        <dbReference type="ARBA" id="ARBA00022989"/>
    </source>
</evidence>
<feature type="transmembrane region" description="Helical" evidence="8">
    <location>
        <begin position="402"/>
        <end position="421"/>
    </location>
</feature>
<dbReference type="InterPro" id="IPR006043">
    <property type="entry name" value="NCS2"/>
</dbReference>
<evidence type="ECO:0000256" key="1">
    <source>
        <dbReference type="ARBA" id="ARBA00004651"/>
    </source>
</evidence>
<evidence type="ECO:0000313" key="10">
    <source>
        <dbReference type="Proteomes" id="UP000245461"/>
    </source>
</evidence>
<feature type="transmembrane region" description="Helical" evidence="8">
    <location>
        <begin position="427"/>
        <end position="450"/>
    </location>
</feature>
<reference evidence="9 10" key="1">
    <citation type="submission" date="2018-05" db="EMBL/GenBank/DDBJ databases">
        <title>Zavarzinia sp. HR-AS.</title>
        <authorList>
            <person name="Lee Y."/>
            <person name="Jeon C.O."/>
        </authorList>
    </citation>
    <scope>NUCLEOTIDE SEQUENCE [LARGE SCALE GENOMIC DNA]</scope>
    <source>
        <strain evidence="9 10">HR-AS</strain>
    </source>
</reference>
<keyword evidence="3" id="KW-0813">Transport</keyword>
<keyword evidence="7 8" id="KW-0472">Membrane</keyword>
<gene>
    <name evidence="9" type="ORF">DKG74_13035</name>
</gene>
<feature type="transmembrane region" description="Helical" evidence="8">
    <location>
        <begin position="102"/>
        <end position="124"/>
    </location>
</feature>
<keyword evidence="6 8" id="KW-1133">Transmembrane helix</keyword>
<dbReference type="Proteomes" id="UP000245461">
    <property type="component" value="Unassembled WGS sequence"/>
</dbReference>
<dbReference type="GO" id="GO:0042907">
    <property type="term" value="F:xanthine transmembrane transporter activity"/>
    <property type="evidence" value="ECO:0007669"/>
    <property type="project" value="TreeGrafter"/>
</dbReference>
<feature type="transmembrane region" description="Helical" evidence="8">
    <location>
        <begin position="218"/>
        <end position="238"/>
    </location>
</feature>
<evidence type="ECO:0000256" key="3">
    <source>
        <dbReference type="ARBA" id="ARBA00022448"/>
    </source>
</evidence>
<protein>
    <submittedName>
        <fullName evidence="9">Purine permease</fullName>
    </submittedName>
</protein>
<evidence type="ECO:0000256" key="5">
    <source>
        <dbReference type="ARBA" id="ARBA00022692"/>
    </source>
</evidence>
<sequence length="473" mass="48867">MSSAVHPVDEKLPPARLFTLGLQHVLVMYAGAVAVPLIIGRALKLPPEQVSALINADLFACGIATLIQSFGLPGVGIRLPVMMGVTFAAVGPMLSMANDPELGLLGIYGAVIVAGLFGIAVAPFVSRLLRFFPPVVTGTIILVIGISLMRVGINWAGGGLPTLKAMADRVVNDVPVKELGEFANPAYGQVGGLGLALLVLIVILALTRWGKGFVRNVAVLIGIVVGGMIAAAFGLMHFDKVAAAPWFDVVLPFAFGMPTFDLVASLTMCLVMIVVMIESTGMFLALGEITGKPVDRAALTKGLRADGLGTLIGGIFNTFPYTSFSQNVGLVGVTGVRSRYVTVAAGLIMLALGLVPKLASLVEAVPVVVLGGAGIVMFGMVAATGVRILTQVDFKSKPHNQFIVAVSVGFGMIPLVAPNFFKQLPHGLHPLLESGILLAALMALVLNLFFNGFGSAASAEADAAAGAAASEHV</sequence>
<feature type="transmembrane region" description="Helical" evidence="8">
    <location>
        <begin position="186"/>
        <end position="206"/>
    </location>
</feature>
<feature type="transmembrane region" description="Helical" evidence="8">
    <location>
        <begin position="365"/>
        <end position="390"/>
    </location>
</feature>
<dbReference type="Pfam" id="PF00860">
    <property type="entry name" value="Xan_ur_permease"/>
    <property type="match status" value="1"/>
</dbReference>
<dbReference type="InterPro" id="IPR017588">
    <property type="entry name" value="UacT-like"/>
</dbReference>
<dbReference type="GO" id="GO:0005886">
    <property type="term" value="C:plasma membrane"/>
    <property type="evidence" value="ECO:0007669"/>
    <property type="project" value="UniProtKB-SubCell"/>
</dbReference>
<keyword evidence="4" id="KW-1003">Cell membrane</keyword>
<feature type="transmembrane region" description="Helical" evidence="8">
    <location>
        <begin position="20"/>
        <end position="40"/>
    </location>
</feature>
<feature type="transmembrane region" description="Helical" evidence="8">
    <location>
        <begin position="250"/>
        <end position="277"/>
    </location>
</feature>
<proteinExistence type="inferred from homology"/>
<comment type="subcellular location">
    <subcellularLocation>
        <location evidence="1">Cell membrane</location>
        <topology evidence="1">Multi-pass membrane protein</topology>
    </subcellularLocation>
</comment>
<dbReference type="AlphaFoldDB" id="A0A317E2Y9"/>